<dbReference type="PANTHER" id="PTHR33676">
    <property type="entry name" value="COLD REGULATED PROTEIN 27"/>
    <property type="match status" value="1"/>
</dbReference>
<evidence type="ECO:0000313" key="2">
    <source>
        <dbReference type="EMBL" id="TQE05305.1"/>
    </source>
</evidence>
<dbReference type="EMBL" id="VIEB01000125">
    <property type="protein sequence ID" value="TQE05305.1"/>
    <property type="molecule type" value="Genomic_DNA"/>
</dbReference>
<sequence>MGENLRENTPPPDSDPKLTLIVSKSPSSSAITLDASKELRLRCSHAALDASMEWTNEKHKLYINSLETSFVNKLYRSMRLREWNKQKNVRGTHSSHELPFKTQNSSEQFMVLQDGSLQKINLQRNETLMESTADSHVTLKSPGISHFLSAGKGCNGSSPNLREHVLSCSTGIHLREKLTSKNINASSREVSGQNFVDEDDGEKLRNESVPKRHKRAVADAFSNDQLVPLGNFDTKEVSVVHNVPFERVERTTNCC</sequence>
<keyword evidence="3" id="KW-1185">Reference proteome</keyword>
<evidence type="ECO:0000313" key="3">
    <source>
        <dbReference type="Proteomes" id="UP000315295"/>
    </source>
</evidence>
<dbReference type="GO" id="GO:0042752">
    <property type="term" value="P:regulation of circadian rhythm"/>
    <property type="evidence" value="ECO:0007669"/>
    <property type="project" value="InterPro"/>
</dbReference>
<accession>A0A540N2P3</accession>
<comment type="caution">
    <text evidence="2">The sequence shown here is derived from an EMBL/GenBank/DDBJ whole genome shotgun (WGS) entry which is preliminary data.</text>
</comment>
<feature type="region of interest" description="Disordered" evidence="1">
    <location>
        <begin position="189"/>
        <end position="211"/>
    </location>
</feature>
<protein>
    <submittedName>
        <fullName evidence="2">Uncharacterized protein</fullName>
    </submittedName>
</protein>
<proteinExistence type="predicted"/>
<dbReference type="GO" id="GO:0009409">
    <property type="term" value="P:response to cold"/>
    <property type="evidence" value="ECO:0007669"/>
    <property type="project" value="InterPro"/>
</dbReference>
<gene>
    <name evidence="2" type="ORF">C1H46_009080</name>
</gene>
<dbReference type="PANTHER" id="PTHR33676:SF17">
    <property type="entry name" value="COLD-REGULATED PROTEIN 28"/>
    <property type="match status" value="1"/>
</dbReference>
<name>A0A540N2P3_MALBA</name>
<dbReference type="InterPro" id="IPR044678">
    <property type="entry name" value="COR27/28"/>
</dbReference>
<dbReference type="AlphaFoldDB" id="A0A540N2P3"/>
<organism evidence="2 3">
    <name type="scientific">Malus baccata</name>
    <name type="common">Siberian crab apple</name>
    <name type="synonym">Pyrus baccata</name>
    <dbReference type="NCBI Taxonomy" id="106549"/>
    <lineage>
        <taxon>Eukaryota</taxon>
        <taxon>Viridiplantae</taxon>
        <taxon>Streptophyta</taxon>
        <taxon>Embryophyta</taxon>
        <taxon>Tracheophyta</taxon>
        <taxon>Spermatophyta</taxon>
        <taxon>Magnoliopsida</taxon>
        <taxon>eudicotyledons</taxon>
        <taxon>Gunneridae</taxon>
        <taxon>Pentapetalae</taxon>
        <taxon>rosids</taxon>
        <taxon>fabids</taxon>
        <taxon>Rosales</taxon>
        <taxon>Rosaceae</taxon>
        <taxon>Amygdaloideae</taxon>
        <taxon>Maleae</taxon>
        <taxon>Malus</taxon>
    </lineage>
</organism>
<dbReference type="Proteomes" id="UP000315295">
    <property type="component" value="Unassembled WGS sequence"/>
</dbReference>
<evidence type="ECO:0000256" key="1">
    <source>
        <dbReference type="SAM" id="MobiDB-lite"/>
    </source>
</evidence>
<reference evidence="2 3" key="1">
    <citation type="journal article" date="2019" name="G3 (Bethesda)">
        <title>Sequencing of a Wild Apple (Malus baccata) Genome Unravels the Differences Between Cultivated and Wild Apple Species Regarding Disease Resistance and Cold Tolerance.</title>
        <authorList>
            <person name="Chen X."/>
        </authorList>
    </citation>
    <scope>NUCLEOTIDE SEQUENCE [LARGE SCALE GENOMIC DNA]</scope>
    <source>
        <strain evidence="3">cv. Shandingzi</strain>
        <tissue evidence="2">Leaves</tissue>
    </source>
</reference>
<dbReference type="STRING" id="106549.A0A540N2P3"/>